<evidence type="ECO:0000313" key="3">
    <source>
        <dbReference type="Proteomes" id="UP000093000"/>
    </source>
</evidence>
<accession>A0A1C7N0C5</accession>
<keyword evidence="1" id="KW-1133">Transmembrane helix</keyword>
<keyword evidence="1" id="KW-0812">Transmembrane</keyword>
<comment type="caution">
    <text evidence="2">The sequence shown here is derived from an EMBL/GenBank/DDBJ whole genome shotgun (WGS) entry which is preliminary data.</text>
</comment>
<keyword evidence="3" id="KW-1185">Reference proteome</keyword>
<dbReference type="AlphaFoldDB" id="A0A1C7N0C5"/>
<sequence>MSNNVCVDYLSHEWSCSDLIKMHQELKSQRSKTSFELSVNKLSPKERKRLKTERLHQIRYENTIWRSMAKKCTQTLGASNKLVHPSQINWQKESDITWLYGPLSVSSDHPMAIANTASFLKSYRHSRHWSKVASESGKQNNVRFHPDITEVCYLPETPTKEISEFLALNQIPLGPGAQLEEEEDIEFWELMVQVATYLRSKATIDCPSITQLCISVTAFVYTALFSLVLGDRQFKSKLKQLS</sequence>
<feature type="transmembrane region" description="Helical" evidence="1">
    <location>
        <begin position="209"/>
        <end position="229"/>
    </location>
</feature>
<keyword evidence="1" id="KW-0472">Membrane</keyword>
<name>A0A1C7N0C5_9FUNG</name>
<evidence type="ECO:0000313" key="2">
    <source>
        <dbReference type="EMBL" id="OBZ82547.1"/>
    </source>
</evidence>
<dbReference type="InParanoid" id="A0A1C7N0C5"/>
<gene>
    <name evidence="2" type="ORF">A0J61_09403</name>
</gene>
<evidence type="ECO:0000256" key="1">
    <source>
        <dbReference type="SAM" id="Phobius"/>
    </source>
</evidence>
<dbReference type="OrthoDB" id="5563539at2759"/>
<dbReference type="Proteomes" id="UP000093000">
    <property type="component" value="Unassembled WGS sequence"/>
</dbReference>
<dbReference type="EMBL" id="LUGH01000843">
    <property type="protein sequence ID" value="OBZ82547.1"/>
    <property type="molecule type" value="Genomic_DNA"/>
</dbReference>
<protein>
    <submittedName>
        <fullName evidence="2">Uncharacterized protein</fullName>
    </submittedName>
</protein>
<organism evidence="2 3">
    <name type="scientific">Choanephora cucurbitarum</name>
    <dbReference type="NCBI Taxonomy" id="101091"/>
    <lineage>
        <taxon>Eukaryota</taxon>
        <taxon>Fungi</taxon>
        <taxon>Fungi incertae sedis</taxon>
        <taxon>Mucoromycota</taxon>
        <taxon>Mucoromycotina</taxon>
        <taxon>Mucoromycetes</taxon>
        <taxon>Mucorales</taxon>
        <taxon>Mucorineae</taxon>
        <taxon>Choanephoraceae</taxon>
        <taxon>Choanephoroideae</taxon>
        <taxon>Choanephora</taxon>
    </lineage>
</organism>
<proteinExistence type="predicted"/>
<reference evidence="2 3" key="1">
    <citation type="submission" date="2016-03" db="EMBL/GenBank/DDBJ databases">
        <title>Choanephora cucurbitarum.</title>
        <authorList>
            <person name="Min B."/>
            <person name="Park H."/>
            <person name="Park J.-H."/>
            <person name="Shin H.-D."/>
            <person name="Choi I.-G."/>
        </authorList>
    </citation>
    <scope>NUCLEOTIDE SEQUENCE [LARGE SCALE GENOMIC DNA]</scope>
    <source>
        <strain evidence="2 3">KUS-F28377</strain>
    </source>
</reference>